<reference evidence="2 3" key="1">
    <citation type="submission" date="2018-02" db="EMBL/GenBank/DDBJ databases">
        <title>The genomes of Aspergillus section Nigri reveals drivers in fungal speciation.</title>
        <authorList>
            <consortium name="DOE Joint Genome Institute"/>
            <person name="Vesth T.C."/>
            <person name="Nybo J."/>
            <person name="Theobald S."/>
            <person name="Brandl J."/>
            <person name="Frisvad J.C."/>
            <person name="Nielsen K.F."/>
            <person name="Lyhne E.K."/>
            <person name="Kogle M.E."/>
            <person name="Kuo A."/>
            <person name="Riley R."/>
            <person name="Clum A."/>
            <person name="Nolan M."/>
            <person name="Lipzen A."/>
            <person name="Salamov A."/>
            <person name="Henrissat B."/>
            <person name="Wiebenga A."/>
            <person name="De vries R.P."/>
            <person name="Grigoriev I.V."/>
            <person name="Mortensen U.H."/>
            <person name="Andersen M.R."/>
            <person name="Baker S.E."/>
        </authorList>
    </citation>
    <scope>NUCLEOTIDE SEQUENCE [LARGE SCALE GENOMIC DNA]</scope>
    <source>
        <strain evidence="2 3">CBS 121593</strain>
    </source>
</reference>
<organism evidence="2 3">
    <name type="scientific">Aspergillus ibericus CBS 121593</name>
    <dbReference type="NCBI Taxonomy" id="1448316"/>
    <lineage>
        <taxon>Eukaryota</taxon>
        <taxon>Fungi</taxon>
        <taxon>Dikarya</taxon>
        <taxon>Ascomycota</taxon>
        <taxon>Pezizomycotina</taxon>
        <taxon>Eurotiomycetes</taxon>
        <taxon>Eurotiomycetidae</taxon>
        <taxon>Eurotiales</taxon>
        <taxon>Aspergillaceae</taxon>
        <taxon>Aspergillus</taxon>
        <taxon>Aspergillus subgen. Circumdati</taxon>
    </lineage>
</organism>
<dbReference type="GeneID" id="37225977"/>
<name>A0A395HGW2_9EURO</name>
<dbReference type="OrthoDB" id="3800738at2759"/>
<protein>
    <recommendedName>
        <fullName evidence="4">F-box domain-containing protein</fullName>
    </recommendedName>
</protein>
<gene>
    <name evidence="2" type="ORF">BO80DRAFT_440257</name>
</gene>
<proteinExistence type="predicted"/>
<feature type="compositionally biased region" description="Pro residues" evidence="1">
    <location>
        <begin position="88"/>
        <end position="99"/>
    </location>
</feature>
<evidence type="ECO:0000256" key="1">
    <source>
        <dbReference type="SAM" id="MobiDB-lite"/>
    </source>
</evidence>
<evidence type="ECO:0008006" key="4">
    <source>
        <dbReference type="Google" id="ProtNLM"/>
    </source>
</evidence>
<feature type="region of interest" description="Disordered" evidence="1">
    <location>
        <begin position="1"/>
        <end position="23"/>
    </location>
</feature>
<dbReference type="EMBL" id="KZ824419">
    <property type="protein sequence ID" value="RAL06385.1"/>
    <property type="molecule type" value="Genomic_DNA"/>
</dbReference>
<sequence>MARTATTADPRAQGPSTPPSPSAMQRVLAIPELLEALLLAVGSYTLAAAKLVCRLWRDLIELSPPLRKKYPPKPAPYIGRLRGHPRRGLPPLPPLPQGLPRPSLSQQEQLHPGQPQPSWFRSRRNAFSPSKWAQKSLERFRRLIPLRRKSKPSALPPTTLENPNHPATKELMEILKLNDRDSRLEVAPWEAYDVNSPVDHHHYDGDDEAVSEDGFNEEVVDEEVLYGVNAF</sequence>
<dbReference type="Proteomes" id="UP000249402">
    <property type="component" value="Unassembled WGS sequence"/>
</dbReference>
<dbReference type="AlphaFoldDB" id="A0A395HGW2"/>
<keyword evidence="3" id="KW-1185">Reference proteome</keyword>
<evidence type="ECO:0000313" key="2">
    <source>
        <dbReference type="EMBL" id="RAL06385.1"/>
    </source>
</evidence>
<dbReference type="SUPFAM" id="SSF81383">
    <property type="entry name" value="F-box domain"/>
    <property type="match status" value="1"/>
</dbReference>
<dbReference type="RefSeq" id="XP_025580712.1">
    <property type="nucleotide sequence ID" value="XM_025721112.1"/>
</dbReference>
<feature type="region of interest" description="Disordered" evidence="1">
    <location>
        <begin position="71"/>
        <end position="122"/>
    </location>
</feature>
<dbReference type="VEuPathDB" id="FungiDB:BO80DRAFT_440257"/>
<evidence type="ECO:0000313" key="3">
    <source>
        <dbReference type="Proteomes" id="UP000249402"/>
    </source>
</evidence>
<dbReference type="InterPro" id="IPR036047">
    <property type="entry name" value="F-box-like_dom_sf"/>
</dbReference>
<accession>A0A395HGW2</accession>